<dbReference type="GO" id="GO:0046872">
    <property type="term" value="F:metal ion binding"/>
    <property type="evidence" value="ECO:0007669"/>
    <property type="project" value="UniProtKB-KW"/>
</dbReference>
<evidence type="ECO:0000256" key="4">
    <source>
        <dbReference type="ARBA" id="ARBA00023004"/>
    </source>
</evidence>
<evidence type="ECO:0000256" key="1">
    <source>
        <dbReference type="ARBA" id="ARBA00022617"/>
    </source>
</evidence>
<sequence length="139" mass="15819">MPPSAQVIESVRESFDELRPYLEPTSLQFYEALFERAPELRSLFREDLRAQGMRFMNTLGLILADMEHPGEPSVDYAELGKLHTTLGIHKAHFEPMQEALIDTLRATTGERLTPELEAAWRESFEAFADKLIEAGNIPD</sequence>
<keyword evidence="8" id="KW-1185">Reference proteome</keyword>
<dbReference type="InterPro" id="IPR000971">
    <property type="entry name" value="Globin"/>
</dbReference>
<keyword evidence="1 5" id="KW-0349">Heme</keyword>
<organism evidence="7 8">
    <name type="scientific">Aliiruegeria lutimaris</name>
    <dbReference type="NCBI Taxonomy" id="571298"/>
    <lineage>
        <taxon>Bacteria</taxon>
        <taxon>Pseudomonadati</taxon>
        <taxon>Pseudomonadota</taxon>
        <taxon>Alphaproteobacteria</taxon>
        <taxon>Rhodobacterales</taxon>
        <taxon>Roseobacteraceae</taxon>
        <taxon>Aliiruegeria</taxon>
    </lineage>
</organism>
<dbReference type="GO" id="GO:0008941">
    <property type="term" value="F:nitric oxide dioxygenase NAD(P)H activity"/>
    <property type="evidence" value="ECO:0007669"/>
    <property type="project" value="TreeGrafter"/>
</dbReference>
<keyword evidence="5" id="KW-0813">Transport</keyword>
<dbReference type="OrthoDB" id="3213438at2"/>
<evidence type="ECO:0000259" key="6">
    <source>
        <dbReference type="PROSITE" id="PS01033"/>
    </source>
</evidence>
<reference evidence="7 8" key="1">
    <citation type="submission" date="2016-10" db="EMBL/GenBank/DDBJ databases">
        <authorList>
            <person name="de Groot N.N."/>
        </authorList>
    </citation>
    <scope>NUCLEOTIDE SEQUENCE [LARGE SCALE GENOMIC DNA]</scope>
    <source>
        <strain evidence="7 8">DSM 25294</strain>
    </source>
</reference>
<protein>
    <submittedName>
        <fullName evidence="7">Hemoglobin-like flavoprotein</fullName>
    </submittedName>
</protein>
<dbReference type="SUPFAM" id="SSF46458">
    <property type="entry name" value="Globin-like"/>
    <property type="match status" value="1"/>
</dbReference>
<dbReference type="InterPro" id="IPR009050">
    <property type="entry name" value="Globin-like_sf"/>
</dbReference>
<dbReference type="GO" id="GO:0019825">
    <property type="term" value="F:oxygen binding"/>
    <property type="evidence" value="ECO:0007669"/>
    <property type="project" value="InterPro"/>
</dbReference>
<keyword evidence="2 5" id="KW-0561">Oxygen transport</keyword>
<feature type="domain" description="Globin" evidence="6">
    <location>
        <begin position="1"/>
        <end position="136"/>
    </location>
</feature>
<evidence type="ECO:0000313" key="8">
    <source>
        <dbReference type="Proteomes" id="UP000199382"/>
    </source>
</evidence>
<dbReference type="Proteomes" id="UP000199382">
    <property type="component" value="Unassembled WGS sequence"/>
</dbReference>
<name>A0A1G9F2Z6_9RHOB</name>
<dbReference type="Pfam" id="PF00042">
    <property type="entry name" value="Globin"/>
    <property type="match status" value="1"/>
</dbReference>
<dbReference type="AlphaFoldDB" id="A0A1G9F2Z6"/>
<dbReference type="EMBL" id="FNEK01000055">
    <property type="protein sequence ID" value="SDK82700.1"/>
    <property type="molecule type" value="Genomic_DNA"/>
</dbReference>
<evidence type="ECO:0000256" key="3">
    <source>
        <dbReference type="ARBA" id="ARBA00022723"/>
    </source>
</evidence>
<dbReference type="GO" id="GO:0071500">
    <property type="term" value="P:cellular response to nitrosative stress"/>
    <property type="evidence" value="ECO:0007669"/>
    <property type="project" value="TreeGrafter"/>
</dbReference>
<comment type="similarity">
    <text evidence="5">Belongs to the globin family.</text>
</comment>
<dbReference type="RefSeq" id="WP_093161498.1">
    <property type="nucleotide sequence ID" value="NZ_FNEK01000055.1"/>
</dbReference>
<dbReference type="PANTHER" id="PTHR43396">
    <property type="entry name" value="FLAVOHEMOPROTEIN"/>
    <property type="match status" value="1"/>
</dbReference>
<dbReference type="Gene3D" id="1.10.490.10">
    <property type="entry name" value="Globins"/>
    <property type="match status" value="1"/>
</dbReference>
<gene>
    <name evidence="7" type="ORF">SAMN04488026_105526</name>
</gene>
<proteinExistence type="inferred from homology"/>
<evidence type="ECO:0000256" key="2">
    <source>
        <dbReference type="ARBA" id="ARBA00022621"/>
    </source>
</evidence>
<dbReference type="GO" id="GO:0071949">
    <property type="term" value="F:FAD binding"/>
    <property type="evidence" value="ECO:0007669"/>
    <property type="project" value="TreeGrafter"/>
</dbReference>
<dbReference type="PROSITE" id="PS01033">
    <property type="entry name" value="GLOBIN"/>
    <property type="match status" value="1"/>
</dbReference>
<dbReference type="GO" id="GO:0046210">
    <property type="term" value="P:nitric oxide catabolic process"/>
    <property type="evidence" value="ECO:0007669"/>
    <property type="project" value="TreeGrafter"/>
</dbReference>
<accession>A0A1G9F2Z6</accession>
<keyword evidence="4" id="KW-0408">Iron</keyword>
<dbReference type="InterPro" id="IPR012292">
    <property type="entry name" value="Globin/Proto"/>
</dbReference>
<keyword evidence="3" id="KW-0479">Metal-binding</keyword>
<dbReference type="PANTHER" id="PTHR43396:SF3">
    <property type="entry name" value="FLAVOHEMOPROTEIN"/>
    <property type="match status" value="1"/>
</dbReference>
<evidence type="ECO:0000313" key="7">
    <source>
        <dbReference type="EMBL" id="SDK82700.1"/>
    </source>
</evidence>
<evidence type="ECO:0000256" key="5">
    <source>
        <dbReference type="RuleBase" id="RU000356"/>
    </source>
</evidence>
<dbReference type="STRING" id="571298.SAMN04488026_105526"/>
<dbReference type="GO" id="GO:0005344">
    <property type="term" value="F:oxygen carrier activity"/>
    <property type="evidence" value="ECO:0007669"/>
    <property type="project" value="UniProtKB-KW"/>
</dbReference>
<dbReference type="GO" id="GO:0020037">
    <property type="term" value="F:heme binding"/>
    <property type="evidence" value="ECO:0007669"/>
    <property type="project" value="InterPro"/>
</dbReference>